<evidence type="ECO:0000256" key="5">
    <source>
        <dbReference type="SAM" id="Coils"/>
    </source>
</evidence>
<proteinExistence type="predicted"/>
<evidence type="ECO:0000256" key="1">
    <source>
        <dbReference type="ARBA" id="ARBA00004370"/>
    </source>
</evidence>
<feature type="domain" description="GTD-binding" evidence="7">
    <location>
        <begin position="11"/>
        <end position="109"/>
    </location>
</feature>
<sequence length="520" mass="58400">MADYNTVTSEADVSALKETLCAQQELLQKLYNELDAEREASASAASEALSVILRLQGEKAAVKMEAEQYKRLSEEKICHAEESLAIFEDIIYQKEMELASLDYQVQAYRYKLLSIGYNDLGIGEVKFPEHLLQRNESLGGESSLQSKGRRNSLPLSLKYKKVMNERERSTSPELDLISKVVEEQTGQCMYDPVSDQGNKADNSTPGGISSYWEQIRKLDVQVKEIVGANYENPRSGTQSPSSVSSQISAGLCYLSNSGNQQNRKRSFSPEISICNPGERNKVAVLDETDRTECSKNNVAVDHSCSPNVHDVFEVPRVDQTIKSCNSLEKCEKEDVVHPEAAKVYARDEPDQLKKVLQSKYFCKPSGAADMNCRLAVVESRTSVSATLPLPNQLNRTSEILEAEGLGEYTNREEELKLLRDIKELLNTMHEEIGSQKVKKSSTRDEPSLLPLQEVLPHDIFAFFFFKTLRKCVVLTISDAFTLMTGYALFLALIQQEMFRTEPMLSPVHAVHILHHLDLIL</sequence>
<feature type="coiled-coil region" evidence="5">
    <location>
        <begin position="27"/>
        <end position="75"/>
    </location>
</feature>
<reference evidence="8" key="2">
    <citation type="journal article" date="2024" name="Plant">
        <title>Genomic evolution and insights into agronomic trait innovations of Sesamum species.</title>
        <authorList>
            <person name="Miao H."/>
            <person name="Wang L."/>
            <person name="Qu L."/>
            <person name="Liu H."/>
            <person name="Sun Y."/>
            <person name="Le M."/>
            <person name="Wang Q."/>
            <person name="Wei S."/>
            <person name="Zheng Y."/>
            <person name="Lin W."/>
            <person name="Duan Y."/>
            <person name="Cao H."/>
            <person name="Xiong S."/>
            <person name="Wang X."/>
            <person name="Wei L."/>
            <person name="Li C."/>
            <person name="Ma Q."/>
            <person name="Ju M."/>
            <person name="Zhao R."/>
            <person name="Li G."/>
            <person name="Mu C."/>
            <person name="Tian Q."/>
            <person name="Mei H."/>
            <person name="Zhang T."/>
            <person name="Gao T."/>
            <person name="Zhang H."/>
        </authorList>
    </citation>
    <scope>NUCLEOTIDE SEQUENCE</scope>
    <source>
        <strain evidence="8">KEN8</strain>
    </source>
</reference>
<dbReference type="GO" id="GO:0016020">
    <property type="term" value="C:membrane"/>
    <property type="evidence" value="ECO:0007669"/>
    <property type="project" value="UniProtKB-SubCell"/>
</dbReference>
<reference evidence="8" key="1">
    <citation type="submission" date="2020-06" db="EMBL/GenBank/DDBJ databases">
        <authorList>
            <person name="Li T."/>
            <person name="Hu X."/>
            <person name="Zhang T."/>
            <person name="Song X."/>
            <person name="Zhang H."/>
            <person name="Dai N."/>
            <person name="Sheng W."/>
            <person name="Hou X."/>
            <person name="Wei L."/>
        </authorList>
    </citation>
    <scope>NUCLEOTIDE SEQUENCE</scope>
    <source>
        <strain evidence="8">KEN8</strain>
        <tissue evidence="8">Leaf</tissue>
    </source>
</reference>
<keyword evidence="4 6" id="KW-0472">Membrane</keyword>
<evidence type="ECO:0000313" key="8">
    <source>
        <dbReference type="EMBL" id="KAL0337757.1"/>
    </source>
</evidence>
<dbReference type="PROSITE" id="PS51775">
    <property type="entry name" value="GTD_BINDING"/>
    <property type="match status" value="1"/>
</dbReference>
<evidence type="ECO:0000259" key="7">
    <source>
        <dbReference type="PROSITE" id="PS51775"/>
    </source>
</evidence>
<dbReference type="PANTHER" id="PTHR31422:SF1">
    <property type="entry name" value="GTD-BINDING DOMAIN-CONTAINING PROTEIN"/>
    <property type="match status" value="1"/>
</dbReference>
<dbReference type="InterPro" id="IPR007656">
    <property type="entry name" value="GTD-bd"/>
</dbReference>
<evidence type="ECO:0000256" key="6">
    <source>
        <dbReference type="SAM" id="Phobius"/>
    </source>
</evidence>
<feature type="transmembrane region" description="Helical" evidence="6">
    <location>
        <begin position="472"/>
        <end position="493"/>
    </location>
</feature>
<keyword evidence="2 6" id="KW-0812">Transmembrane</keyword>
<gene>
    <name evidence="8" type="ORF">Scaly_2050800</name>
</gene>
<evidence type="ECO:0000256" key="3">
    <source>
        <dbReference type="ARBA" id="ARBA00022989"/>
    </source>
</evidence>
<comment type="subcellular location">
    <subcellularLocation>
        <location evidence="1">Membrane</location>
    </subcellularLocation>
</comment>
<evidence type="ECO:0000256" key="2">
    <source>
        <dbReference type="ARBA" id="ARBA00022692"/>
    </source>
</evidence>
<accession>A0AAW2N185</accession>
<comment type="caution">
    <text evidence="8">The sequence shown here is derived from an EMBL/GenBank/DDBJ whole genome shotgun (WGS) entry which is preliminary data.</text>
</comment>
<organism evidence="8">
    <name type="scientific">Sesamum calycinum</name>
    <dbReference type="NCBI Taxonomy" id="2727403"/>
    <lineage>
        <taxon>Eukaryota</taxon>
        <taxon>Viridiplantae</taxon>
        <taxon>Streptophyta</taxon>
        <taxon>Embryophyta</taxon>
        <taxon>Tracheophyta</taxon>
        <taxon>Spermatophyta</taxon>
        <taxon>Magnoliopsida</taxon>
        <taxon>eudicotyledons</taxon>
        <taxon>Gunneridae</taxon>
        <taxon>Pentapetalae</taxon>
        <taxon>asterids</taxon>
        <taxon>lamiids</taxon>
        <taxon>Lamiales</taxon>
        <taxon>Pedaliaceae</taxon>
        <taxon>Sesamum</taxon>
    </lineage>
</organism>
<dbReference type="EMBL" id="JACGWM010000012">
    <property type="protein sequence ID" value="KAL0337757.1"/>
    <property type="molecule type" value="Genomic_DNA"/>
</dbReference>
<dbReference type="GO" id="GO:0080115">
    <property type="term" value="F:myosin XI tail binding"/>
    <property type="evidence" value="ECO:0007669"/>
    <property type="project" value="UniProtKB-ARBA"/>
</dbReference>
<keyword evidence="5" id="KW-0175">Coiled coil</keyword>
<keyword evidence="3 6" id="KW-1133">Transmembrane helix</keyword>
<evidence type="ECO:0000256" key="4">
    <source>
        <dbReference type="ARBA" id="ARBA00023136"/>
    </source>
</evidence>
<name>A0AAW2N185_9LAMI</name>
<dbReference type="Pfam" id="PF04576">
    <property type="entry name" value="Zein-binding"/>
    <property type="match status" value="1"/>
</dbReference>
<protein>
    <submittedName>
        <fullName evidence="8">Myosin-binding protein 7</fullName>
    </submittedName>
</protein>
<dbReference type="AlphaFoldDB" id="A0AAW2N185"/>
<dbReference type="PANTHER" id="PTHR31422">
    <property type="entry name" value="BNAANNG28530D PROTEIN"/>
    <property type="match status" value="1"/>
</dbReference>